<accession>A0ABS4VAC6</accession>
<evidence type="ECO:0000259" key="3">
    <source>
        <dbReference type="PROSITE" id="PS51186"/>
    </source>
</evidence>
<feature type="domain" description="N-acetyltransferase" evidence="3">
    <location>
        <begin position="1"/>
        <end position="147"/>
    </location>
</feature>
<dbReference type="SUPFAM" id="SSF55729">
    <property type="entry name" value="Acyl-CoA N-acyltransferases (Nat)"/>
    <property type="match status" value="1"/>
</dbReference>
<dbReference type="EMBL" id="JAGINS010000001">
    <property type="protein sequence ID" value="MBP2360873.1"/>
    <property type="molecule type" value="Genomic_DNA"/>
</dbReference>
<reference evidence="4 5" key="1">
    <citation type="submission" date="2021-03" db="EMBL/GenBank/DDBJ databases">
        <title>Sequencing the genomes of 1000 actinobacteria strains.</title>
        <authorList>
            <person name="Klenk H.-P."/>
        </authorList>
    </citation>
    <scope>NUCLEOTIDE SEQUENCE [LARGE SCALE GENOMIC DNA]</scope>
    <source>
        <strain evidence="4 5">DSM 40843</strain>
    </source>
</reference>
<dbReference type="Pfam" id="PF00583">
    <property type="entry name" value="Acetyltransf_1"/>
    <property type="match status" value="1"/>
</dbReference>
<proteinExistence type="predicted"/>
<evidence type="ECO:0000256" key="2">
    <source>
        <dbReference type="ARBA" id="ARBA00023315"/>
    </source>
</evidence>
<dbReference type="Gene3D" id="3.40.630.30">
    <property type="match status" value="1"/>
</dbReference>
<protein>
    <submittedName>
        <fullName evidence="4">GNAT superfamily N-acetyltransferase</fullName>
    </submittedName>
</protein>
<dbReference type="InterPro" id="IPR016181">
    <property type="entry name" value="Acyl_CoA_acyltransferase"/>
</dbReference>
<dbReference type="InterPro" id="IPR050680">
    <property type="entry name" value="YpeA/RimI_acetyltransf"/>
</dbReference>
<gene>
    <name evidence="4" type="ORF">JOF59_003273</name>
</gene>
<evidence type="ECO:0000256" key="1">
    <source>
        <dbReference type="ARBA" id="ARBA00022679"/>
    </source>
</evidence>
<keyword evidence="5" id="KW-1185">Reference proteome</keyword>
<evidence type="ECO:0000313" key="4">
    <source>
        <dbReference type="EMBL" id="MBP2360873.1"/>
    </source>
</evidence>
<organism evidence="4 5">
    <name type="scientific">Streptomyces clavifer</name>
    <dbReference type="NCBI Taxonomy" id="68188"/>
    <lineage>
        <taxon>Bacteria</taxon>
        <taxon>Bacillati</taxon>
        <taxon>Actinomycetota</taxon>
        <taxon>Actinomycetes</taxon>
        <taxon>Kitasatosporales</taxon>
        <taxon>Streptomycetaceae</taxon>
        <taxon>Streptomyces</taxon>
    </lineage>
</organism>
<dbReference type="PROSITE" id="PS51186">
    <property type="entry name" value="GNAT"/>
    <property type="match status" value="1"/>
</dbReference>
<dbReference type="CDD" id="cd04301">
    <property type="entry name" value="NAT_SF"/>
    <property type="match status" value="1"/>
</dbReference>
<comment type="caution">
    <text evidence="4">The sequence shown here is derived from an EMBL/GenBank/DDBJ whole genome shotgun (WGS) entry which is preliminary data.</text>
</comment>
<name>A0ABS4VAC6_9ACTN</name>
<dbReference type="Proteomes" id="UP001519311">
    <property type="component" value="Unassembled WGS sequence"/>
</dbReference>
<dbReference type="InterPro" id="IPR000182">
    <property type="entry name" value="GNAT_dom"/>
</dbReference>
<sequence length="169" mass="19174">MFRLETEADKERRILLGRRLNEDNRNGSPGLRALQSTPAEHELPLDVWLLDGRGALAGGLSGRTWAYWLHVDLLWVDARHRGAGLGARLLAEAERLAREDRACTRSRLETWDFQAPAFYRKQGYEVVGEIKDYPPGVAEFILVKRLDRAAGPPPKAPRGRLLGWRNQPK</sequence>
<keyword evidence="1" id="KW-0808">Transferase</keyword>
<keyword evidence="2" id="KW-0012">Acyltransferase</keyword>
<dbReference type="PANTHER" id="PTHR43420">
    <property type="entry name" value="ACETYLTRANSFERASE"/>
    <property type="match status" value="1"/>
</dbReference>
<evidence type="ECO:0000313" key="5">
    <source>
        <dbReference type="Proteomes" id="UP001519311"/>
    </source>
</evidence>